<feature type="transmembrane region" description="Helical" evidence="1">
    <location>
        <begin position="16"/>
        <end position="36"/>
    </location>
</feature>
<sequence>MIFGLRARARASQNRATVFLVQLFLTVVMGLVRFVGPPLWQGYQRGLQDAAGKREG</sequence>
<name>Q16AV6_ROSDO</name>
<keyword evidence="3" id="KW-1185">Reference proteome</keyword>
<reference evidence="2 3" key="1">
    <citation type="journal article" date="2007" name="J. Bacteriol.">
        <title>The complete genome sequence of Roseobacter denitrificans reveals a mixotrophic rather than photosynthetic metabolism.</title>
        <authorList>
            <person name="Swingley W.D."/>
            <person name="Sadekar S."/>
            <person name="Mastrian S.D."/>
            <person name="Matthies H.J."/>
            <person name="Hao J."/>
            <person name="Ramos H."/>
            <person name="Acharya C.R."/>
            <person name="Conrad A.L."/>
            <person name="Taylor H.L."/>
            <person name="Dejesa L.C."/>
            <person name="Shah M.K."/>
            <person name="O'huallachain M.E."/>
            <person name="Lince M.T."/>
            <person name="Blankenship R.E."/>
            <person name="Beatty J.T."/>
            <person name="Touchman J.W."/>
        </authorList>
    </citation>
    <scope>NUCLEOTIDE SEQUENCE [LARGE SCALE GENOMIC DNA]</scope>
    <source>
        <strain evidence="3">ATCC 33942 / OCh 114</strain>
    </source>
</reference>
<dbReference type="KEGG" id="rde:RD1_1239"/>
<dbReference type="HOGENOM" id="CLU_3011475_0_0_5"/>
<proteinExistence type="predicted"/>
<accession>Q16AV6</accession>
<evidence type="ECO:0000313" key="3">
    <source>
        <dbReference type="Proteomes" id="UP000007029"/>
    </source>
</evidence>
<gene>
    <name evidence="2" type="ordered locus">RD1_1239</name>
</gene>
<protein>
    <submittedName>
        <fullName evidence="2">Uncharacterized protein</fullName>
    </submittedName>
</protein>
<keyword evidence="1" id="KW-0812">Transmembrane</keyword>
<keyword evidence="1" id="KW-0472">Membrane</keyword>
<evidence type="ECO:0000256" key="1">
    <source>
        <dbReference type="SAM" id="Phobius"/>
    </source>
</evidence>
<keyword evidence="1" id="KW-1133">Transmembrane helix</keyword>
<dbReference type="AlphaFoldDB" id="Q16AV6"/>
<dbReference type="STRING" id="375451.RD1_1239"/>
<evidence type="ECO:0000313" key="2">
    <source>
        <dbReference type="EMBL" id="ABG30887.1"/>
    </source>
</evidence>
<dbReference type="EMBL" id="CP000362">
    <property type="protein sequence ID" value="ABG30887.1"/>
    <property type="molecule type" value="Genomic_DNA"/>
</dbReference>
<dbReference type="Proteomes" id="UP000007029">
    <property type="component" value="Chromosome"/>
</dbReference>
<organism evidence="2 3">
    <name type="scientific">Roseobacter denitrificans (strain ATCC 33942 / OCh 114)</name>
    <name type="common">Erythrobacter sp. (strain OCh 114)</name>
    <name type="synonym">Roseobacter denitrificans</name>
    <dbReference type="NCBI Taxonomy" id="375451"/>
    <lineage>
        <taxon>Bacteria</taxon>
        <taxon>Pseudomonadati</taxon>
        <taxon>Pseudomonadota</taxon>
        <taxon>Alphaproteobacteria</taxon>
        <taxon>Rhodobacterales</taxon>
        <taxon>Roseobacteraceae</taxon>
        <taxon>Roseobacter</taxon>
    </lineage>
</organism>